<protein>
    <recommendedName>
        <fullName evidence="2">dTDP-4-dehydrorhamnose reductase</fullName>
        <ecNumber evidence="2">1.1.1.133</ecNumber>
    </recommendedName>
</protein>
<dbReference type="GO" id="GO:0048269">
    <property type="term" value="C:methionine adenosyltransferase complex"/>
    <property type="evidence" value="ECO:0007669"/>
    <property type="project" value="TreeGrafter"/>
</dbReference>
<dbReference type="Proteomes" id="UP001205748">
    <property type="component" value="Unassembled WGS sequence"/>
</dbReference>
<comment type="pathway">
    <text evidence="2">Carbohydrate biosynthesis; dTDP-L-rhamnose biosynthesis.</text>
</comment>
<name>A0AAE3HJ07_9FIRM</name>
<keyword evidence="5" id="KW-1185">Reference proteome</keyword>
<dbReference type="Gene3D" id="3.90.25.10">
    <property type="entry name" value="UDP-galactose 4-epimerase, domain 1"/>
    <property type="match status" value="1"/>
</dbReference>
<dbReference type="InterPro" id="IPR029903">
    <property type="entry name" value="RmlD-like-bd"/>
</dbReference>
<evidence type="ECO:0000259" key="3">
    <source>
        <dbReference type="Pfam" id="PF04321"/>
    </source>
</evidence>
<dbReference type="PANTHER" id="PTHR10491:SF4">
    <property type="entry name" value="METHIONINE ADENOSYLTRANSFERASE 2 SUBUNIT BETA"/>
    <property type="match status" value="1"/>
</dbReference>
<evidence type="ECO:0000256" key="1">
    <source>
        <dbReference type="ARBA" id="ARBA00010944"/>
    </source>
</evidence>
<dbReference type="Gene3D" id="3.40.50.720">
    <property type="entry name" value="NAD(P)-binding Rossmann-like Domain"/>
    <property type="match status" value="1"/>
</dbReference>
<proteinExistence type="inferred from homology"/>
<dbReference type="AlphaFoldDB" id="A0AAE3HJ07"/>
<dbReference type="SUPFAM" id="SSF51735">
    <property type="entry name" value="NAD(P)-binding Rossmann-fold domains"/>
    <property type="match status" value="1"/>
</dbReference>
<comment type="function">
    <text evidence="2">Catalyzes the reduction of dTDP-6-deoxy-L-lyxo-4-hexulose to yield dTDP-L-rhamnose.</text>
</comment>
<dbReference type="EC" id="1.1.1.133" evidence="2"/>
<organism evidence="4 5">
    <name type="scientific">Irregularibacter muris</name>
    <dbReference type="NCBI Taxonomy" id="1796619"/>
    <lineage>
        <taxon>Bacteria</taxon>
        <taxon>Bacillati</taxon>
        <taxon>Bacillota</taxon>
        <taxon>Clostridia</taxon>
        <taxon>Eubacteriales</taxon>
        <taxon>Eubacteriaceae</taxon>
        <taxon>Irregularibacter</taxon>
    </lineage>
</organism>
<dbReference type="GO" id="GO:0008831">
    <property type="term" value="F:dTDP-4-dehydrorhamnose reductase activity"/>
    <property type="evidence" value="ECO:0007669"/>
    <property type="project" value="UniProtKB-EC"/>
</dbReference>
<accession>A0AAE3HJ07</accession>
<reference evidence="4" key="1">
    <citation type="submission" date="2022-07" db="EMBL/GenBank/DDBJ databases">
        <title>Enhanced cultured diversity of the mouse gut microbiota enables custom-made synthetic communities.</title>
        <authorList>
            <person name="Afrizal A."/>
        </authorList>
    </citation>
    <scope>NUCLEOTIDE SEQUENCE</scope>
    <source>
        <strain evidence="4">DSM 28593</strain>
    </source>
</reference>
<keyword evidence="2" id="KW-0521">NADP</keyword>
<keyword evidence="2" id="KW-0560">Oxidoreductase</keyword>
<dbReference type="GO" id="GO:0048270">
    <property type="term" value="F:methionine adenosyltransferase regulator activity"/>
    <property type="evidence" value="ECO:0007669"/>
    <property type="project" value="TreeGrafter"/>
</dbReference>
<comment type="similarity">
    <text evidence="1 2">Belongs to the dTDP-4-dehydrorhamnose reductase family.</text>
</comment>
<evidence type="ECO:0000256" key="2">
    <source>
        <dbReference type="RuleBase" id="RU364082"/>
    </source>
</evidence>
<dbReference type="InterPro" id="IPR036291">
    <property type="entry name" value="NAD(P)-bd_dom_sf"/>
</dbReference>
<evidence type="ECO:0000313" key="5">
    <source>
        <dbReference type="Proteomes" id="UP001205748"/>
    </source>
</evidence>
<dbReference type="PANTHER" id="PTHR10491">
    <property type="entry name" value="DTDP-4-DEHYDRORHAMNOSE REDUCTASE"/>
    <property type="match status" value="1"/>
</dbReference>
<dbReference type="EMBL" id="JANKAS010000011">
    <property type="protein sequence ID" value="MCR1899573.1"/>
    <property type="molecule type" value="Genomic_DNA"/>
</dbReference>
<dbReference type="GO" id="GO:0006556">
    <property type="term" value="P:S-adenosylmethionine biosynthetic process"/>
    <property type="evidence" value="ECO:0007669"/>
    <property type="project" value="TreeGrafter"/>
</dbReference>
<dbReference type="InterPro" id="IPR005913">
    <property type="entry name" value="dTDP_dehydrorham_reduct"/>
</dbReference>
<dbReference type="RefSeq" id="WP_257532078.1">
    <property type="nucleotide sequence ID" value="NZ_JANKAS010000011.1"/>
</dbReference>
<evidence type="ECO:0000313" key="4">
    <source>
        <dbReference type="EMBL" id="MCR1899573.1"/>
    </source>
</evidence>
<comment type="caution">
    <text evidence="4">The sequence shown here is derived from an EMBL/GenBank/DDBJ whole genome shotgun (WGS) entry which is preliminary data.</text>
</comment>
<feature type="domain" description="RmlD-like substrate binding" evidence="3">
    <location>
        <begin position="1"/>
        <end position="230"/>
    </location>
</feature>
<sequence length="273" mass="31832">MKILILGASGYAGQAIAQRLEKNHEVYGTYHTQTKKHHNNNKMFQYKLGDMDTLKWILDCVQPQIVISSLTGNFQLQLAAHSQIVDYLSGIRDGKIIYLSTANAFDARKEEPHYELDKPHSQTDYGNFKINCEQMLQDKLRNKCIIIRVPQIWGKDCPRLLKLIEDTKNNTPIVTYPDFYVNYTTNIQIAEWIEYILKEDLRGIFHIGTKDTYNYMQFQIDLSKMLGLNEPVFDKELVPQKCFQAVLPGRKEILESFQMKVMDVLEYLQKVQK</sequence>
<dbReference type="Pfam" id="PF04321">
    <property type="entry name" value="RmlD_sub_bind"/>
    <property type="match status" value="1"/>
</dbReference>
<gene>
    <name evidence="4" type="ORF">NSA47_11355</name>
</gene>